<evidence type="ECO:0000256" key="8">
    <source>
        <dbReference type="ARBA" id="ARBA00022827"/>
    </source>
</evidence>
<keyword evidence="13" id="KW-1133">Transmembrane helix</keyword>
<evidence type="ECO:0000256" key="7">
    <source>
        <dbReference type="ARBA" id="ARBA00022741"/>
    </source>
</evidence>
<feature type="domain" description="Phosphoadenosine phosphosulphate reductase" evidence="14">
    <location>
        <begin position="233"/>
        <end position="299"/>
    </location>
</feature>
<evidence type="ECO:0000256" key="3">
    <source>
        <dbReference type="ARBA" id="ARBA00022630"/>
    </source>
</evidence>
<evidence type="ECO:0000256" key="12">
    <source>
        <dbReference type="ARBA" id="ARBA00049494"/>
    </source>
</evidence>
<evidence type="ECO:0000256" key="10">
    <source>
        <dbReference type="ARBA" id="ARBA00031145"/>
    </source>
</evidence>
<evidence type="ECO:0000259" key="14">
    <source>
        <dbReference type="Pfam" id="PF01507"/>
    </source>
</evidence>
<dbReference type="WBParaSite" id="Hba_09450">
    <property type="protein sequence ID" value="Hba_09450"/>
    <property type="gene ID" value="Hba_09450"/>
</dbReference>
<comment type="catalytic activity">
    <reaction evidence="12">
        <text>FMN + ATP + H(+) = FAD + diphosphate</text>
        <dbReference type="Rhea" id="RHEA:17237"/>
        <dbReference type="ChEBI" id="CHEBI:15378"/>
        <dbReference type="ChEBI" id="CHEBI:30616"/>
        <dbReference type="ChEBI" id="CHEBI:33019"/>
        <dbReference type="ChEBI" id="CHEBI:57692"/>
        <dbReference type="ChEBI" id="CHEBI:58210"/>
        <dbReference type="EC" id="2.7.7.2"/>
    </reaction>
</comment>
<evidence type="ECO:0000256" key="5">
    <source>
        <dbReference type="ARBA" id="ARBA00022679"/>
    </source>
</evidence>
<dbReference type="CDD" id="cd23948">
    <property type="entry name" value="FAD_synthase"/>
    <property type="match status" value="1"/>
</dbReference>
<keyword evidence="13" id="KW-0812">Transmembrane</keyword>
<keyword evidence="5" id="KW-0808">Transferase</keyword>
<organism evidence="15 16">
    <name type="scientific">Heterorhabditis bacteriophora</name>
    <name type="common">Entomopathogenic nematode worm</name>
    <dbReference type="NCBI Taxonomy" id="37862"/>
    <lineage>
        <taxon>Eukaryota</taxon>
        <taxon>Metazoa</taxon>
        <taxon>Ecdysozoa</taxon>
        <taxon>Nematoda</taxon>
        <taxon>Chromadorea</taxon>
        <taxon>Rhabditida</taxon>
        <taxon>Rhabditina</taxon>
        <taxon>Rhabditomorpha</taxon>
        <taxon>Strongyloidea</taxon>
        <taxon>Heterorhabditidae</taxon>
        <taxon>Heterorhabditis</taxon>
    </lineage>
</organism>
<dbReference type="Proteomes" id="UP000095283">
    <property type="component" value="Unplaced"/>
</dbReference>
<dbReference type="Gene3D" id="3.40.50.620">
    <property type="entry name" value="HUPs"/>
    <property type="match status" value="1"/>
</dbReference>
<dbReference type="GO" id="GO:0006747">
    <property type="term" value="P:FAD biosynthetic process"/>
    <property type="evidence" value="ECO:0007669"/>
    <property type="project" value="TreeGrafter"/>
</dbReference>
<evidence type="ECO:0000256" key="11">
    <source>
        <dbReference type="ARBA" id="ARBA00031871"/>
    </source>
</evidence>
<dbReference type="AlphaFoldDB" id="A0A1I7WWC5"/>
<name>A0A1I7WWC5_HETBA</name>
<evidence type="ECO:0000256" key="13">
    <source>
        <dbReference type="SAM" id="Phobius"/>
    </source>
</evidence>
<keyword evidence="3" id="KW-0285">Flavoprotein</keyword>
<keyword evidence="13" id="KW-0472">Membrane</keyword>
<dbReference type="InterPro" id="IPR014729">
    <property type="entry name" value="Rossmann-like_a/b/a_fold"/>
</dbReference>
<reference evidence="16" key="1">
    <citation type="submission" date="2016-11" db="UniProtKB">
        <authorList>
            <consortium name="WormBaseParasite"/>
        </authorList>
    </citation>
    <scope>IDENTIFICATION</scope>
</reference>
<dbReference type="GO" id="GO:0005524">
    <property type="term" value="F:ATP binding"/>
    <property type="evidence" value="ECO:0007669"/>
    <property type="project" value="UniProtKB-KW"/>
</dbReference>
<evidence type="ECO:0000256" key="1">
    <source>
        <dbReference type="ARBA" id="ARBA00004726"/>
    </source>
</evidence>
<sequence length="403" mass="46478">MSVTDNALEALLGETPSKTRKALAQQLGRRLHEMVKIRKLGKWVPYELSENSIGRRLNISISLLARRRDEKWIMYDNPKHTFMGRPWTANNINGKTVILESHSRQWINFLNGIEQKRPFTGQGSRDIILLHDNTRPHVALSTQQIIFNLNWEVLSHAANSPDLAPSDYQLFRSMQNCLAEPGFRDAAEKDVNFVYRLDQAISIVDEIVEKYPLVDLFIYIFFYYIIIFLLNEIALSFNGGKDCTVLLHLLRIKIDQKYGERVPIQGFHIMCEDQFPEASQFIIDIAKRYNITVLEFPGPLKSGLDLLKKQRTSITAVFMGSRASDPKGKYMMSPTQWTDSDWPRVLRVCPILSWSYSDVWRTLRGLCVPYCSLYDEGYTSLGGRDSTFKNEQLRVIGKDGKER</sequence>
<evidence type="ECO:0000256" key="2">
    <source>
        <dbReference type="ARBA" id="ARBA00012393"/>
    </source>
</evidence>
<accession>A0A1I7WWC5</accession>
<keyword evidence="8" id="KW-0274">FAD</keyword>
<keyword evidence="6" id="KW-0548">Nucleotidyltransferase</keyword>
<dbReference type="PANTHER" id="PTHR23293">
    <property type="entry name" value="FAD SYNTHETASE-RELATED FMN ADENYLYLTRANSFERASE"/>
    <property type="match status" value="1"/>
</dbReference>
<feature type="domain" description="Phosphoadenosine phosphosulphate reductase" evidence="14">
    <location>
        <begin position="312"/>
        <end position="387"/>
    </location>
</feature>
<keyword evidence="4" id="KW-0288">FMN</keyword>
<evidence type="ECO:0000313" key="16">
    <source>
        <dbReference type="WBParaSite" id="Hba_09450"/>
    </source>
</evidence>
<feature type="transmembrane region" description="Helical" evidence="13">
    <location>
        <begin position="216"/>
        <end position="237"/>
    </location>
</feature>
<dbReference type="PANTHER" id="PTHR23293:SF9">
    <property type="entry name" value="FAD SYNTHASE"/>
    <property type="match status" value="1"/>
</dbReference>
<comment type="pathway">
    <text evidence="1">Cofactor biosynthesis; FAD biosynthesis; FAD from FMN: step 1/1.</text>
</comment>
<dbReference type="Pfam" id="PF01507">
    <property type="entry name" value="PAPS_reduct"/>
    <property type="match status" value="2"/>
</dbReference>
<keyword evidence="9" id="KW-0067">ATP-binding</keyword>
<evidence type="ECO:0000313" key="15">
    <source>
        <dbReference type="Proteomes" id="UP000095283"/>
    </source>
</evidence>
<dbReference type="GO" id="GO:0003919">
    <property type="term" value="F:FMN adenylyltransferase activity"/>
    <property type="evidence" value="ECO:0007669"/>
    <property type="project" value="UniProtKB-EC"/>
</dbReference>
<evidence type="ECO:0000256" key="9">
    <source>
        <dbReference type="ARBA" id="ARBA00022840"/>
    </source>
</evidence>
<dbReference type="SUPFAM" id="SSF52402">
    <property type="entry name" value="Adenine nucleotide alpha hydrolases-like"/>
    <property type="match status" value="1"/>
</dbReference>
<dbReference type="InterPro" id="IPR002500">
    <property type="entry name" value="PAPS_reduct_dom"/>
</dbReference>
<keyword evidence="7" id="KW-0547">Nucleotide-binding</keyword>
<dbReference type="EC" id="2.7.7.2" evidence="2"/>
<protein>
    <recommendedName>
        <fullName evidence="2">FAD synthase</fullName>
        <ecNumber evidence="2">2.7.7.2</ecNumber>
    </recommendedName>
    <alternativeName>
        <fullName evidence="10">FAD pyrophosphorylase</fullName>
    </alternativeName>
    <alternativeName>
        <fullName evidence="11">FMN adenylyltransferase</fullName>
    </alternativeName>
</protein>
<evidence type="ECO:0000256" key="4">
    <source>
        <dbReference type="ARBA" id="ARBA00022643"/>
    </source>
</evidence>
<keyword evidence="15" id="KW-1185">Reference proteome</keyword>
<evidence type="ECO:0000256" key="6">
    <source>
        <dbReference type="ARBA" id="ARBA00022695"/>
    </source>
</evidence>
<proteinExistence type="predicted"/>